<dbReference type="Proteomes" id="UP000308978">
    <property type="component" value="Unassembled WGS sequence"/>
</dbReference>
<dbReference type="InterPro" id="IPR025051">
    <property type="entry name" value="DUF3990"/>
</dbReference>
<comment type="caution">
    <text evidence="1">The sequence shown here is derived from an EMBL/GenBank/DDBJ whole genome shotgun (WGS) entry which is preliminary data.</text>
</comment>
<evidence type="ECO:0000313" key="1">
    <source>
        <dbReference type="EMBL" id="THG37153.1"/>
    </source>
</evidence>
<evidence type="ECO:0000313" key="2">
    <source>
        <dbReference type="Proteomes" id="UP000308978"/>
    </source>
</evidence>
<reference evidence="1 2" key="1">
    <citation type="submission" date="2019-04" db="EMBL/GenBank/DDBJ databases">
        <title>Microbes associate with the intestines of laboratory mice.</title>
        <authorList>
            <person name="Navarre W."/>
            <person name="Wong E."/>
            <person name="Huang K.C."/>
            <person name="Tropini C."/>
            <person name="Ng K."/>
            <person name="Yu B."/>
        </authorList>
    </citation>
    <scope>NUCLEOTIDE SEQUENCE [LARGE SCALE GENOMIC DNA]</scope>
    <source>
        <strain evidence="1 2">NM80_B27</strain>
    </source>
</reference>
<dbReference type="Pfam" id="PF13151">
    <property type="entry name" value="DUF3990"/>
    <property type="match status" value="1"/>
</dbReference>
<dbReference type="SUPFAM" id="SSF56399">
    <property type="entry name" value="ADP-ribosylation"/>
    <property type="match status" value="1"/>
</dbReference>
<gene>
    <name evidence="1" type="ORF">E5986_06750</name>
</gene>
<sequence>MILYHGSNVEVRRPRILTTNRSLDFGAGFYTTSNLDQAKRWAQLQAQRRRCGSALVSVYEINETVFESLSLLRFERANAAWLDFVVENRKGLYQGALYDIVIGPVANDRTMSVINDYMNNQIDRETALILLKPQSLSDQYRFGTQKALRHLSCEEVMLLD</sequence>
<dbReference type="AlphaFoldDB" id="A0A4S4G1U2"/>
<dbReference type="RefSeq" id="WP_136434484.1">
    <property type="nucleotide sequence ID" value="NZ_SSTJ01000007.1"/>
</dbReference>
<dbReference type="EMBL" id="SSTJ01000007">
    <property type="protein sequence ID" value="THG37153.1"/>
    <property type="molecule type" value="Genomic_DNA"/>
</dbReference>
<organism evidence="1 2">
    <name type="scientific">Adlercreutzia caecimuris</name>
    <dbReference type="NCBI Taxonomy" id="671266"/>
    <lineage>
        <taxon>Bacteria</taxon>
        <taxon>Bacillati</taxon>
        <taxon>Actinomycetota</taxon>
        <taxon>Coriobacteriia</taxon>
        <taxon>Eggerthellales</taxon>
        <taxon>Eggerthellaceae</taxon>
        <taxon>Adlercreutzia</taxon>
    </lineage>
</organism>
<proteinExistence type="predicted"/>
<accession>A0A4S4G1U2</accession>
<protein>
    <submittedName>
        <fullName evidence="1">DUF3990 domain-containing protein</fullName>
    </submittedName>
</protein>
<name>A0A4S4G1U2_9ACTN</name>